<dbReference type="Gene3D" id="3.40.50.300">
    <property type="entry name" value="P-loop containing nucleotide triphosphate hydrolases"/>
    <property type="match status" value="1"/>
</dbReference>
<sequence>MRKSVGSLEARTYTEAVQLLERENELAALRAALDGAVQGQGSGIALAGDSGFGKSTLIEALCADATAARVLRTQCDPLDTPRPLGPFRDLRQLELVGLQRREDLLLSDLCEQVYAALSTEPTVLVVEDLHWVDAASIDVLRFLARRIESMPLALIVSYRDREIDPRHSARRLLGDIASLDGLTQLTLKPLSVESVGRLLEDTDLEPARVHAITGGNPFFAAEVAKEPDLPLPNSVRDAVLAHLSDVTSHDFEVLQLIATAPDRLDDRALPLLGVDLPTLRRLDATSLLSRTGDGIVFRHELARQAIETTIPPGGSSRLHAVLLDVLEQVETRDPAVLSHHAVGARDGARATRYARMAAEDAARAGAHTEAAAFFATALEHLDSQDPRERAALLLQLSYQQYMTSRLVEAIDNVRATFPLWERADDPAGLAAAHEAVALYEYYSARRHQAETYSGRAAEIAAAPAASLALGTARALQGYLAMMRSEIDQAREFFAESTQVAAQHHDGLLSLKSGLFHATTELVCEEDGARTSLLDHIDAARDGGWDELASTGYSQIANLDVEHGRFRAAENLLQLSIPFTVERDIPICRHWQTAVRSRLHLHQGHWSAALEDAEEVLSSEGMPLAKLWPHLVNVLVPLRRGEEVDLHALDEIWALADRIDEPLRRLGVLTALAEVSWMTERTDERVAGLAVDQLPTLAAQPGAAWGAGQLAVWLRRLELPVDALDQLAEPFRLALEGRHADAARWWNLAGDPFAEAMSWADSAGSEERVRGIRLLDGLGAIGTADRHRVVMRAEGHAAVPQRPRESTRANPAGLTNRQLEVAKLVARGLSNAEIASRLYISPKTADHHVSAILAKIGLPTRRAVVVQAAELGLV</sequence>
<dbReference type="InterPro" id="IPR036388">
    <property type="entry name" value="WH-like_DNA-bd_sf"/>
</dbReference>
<dbReference type="EMBL" id="SDPQ02000001">
    <property type="protein sequence ID" value="KAA1399596.1"/>
    <property type="molecule type" value="Genomic_DNA"/>
</dbReference>
<dbReference type="SMART" id="SM00421">
    <property type="entry name" value="HTH_LUXR"/>
    <property type="match status" value="1"/>
</dbReference>
<dbReference type="Gene3D" id="1.25.40.10">
    <property type="entry name" value="Tetratricopeptide repeat domain"/>
    <property type="match status" value="1"/>
</dbReference>
<dbReference type="OrthoDB" id="3795727at2"/>
<dbReference type="InterPro" id="IPR011990">
    <property type="entry name" value="TPR-like_helical_dom_sf"/>
</dbReference>
<organism evidence="4 5">
    <name type="scientific">Aeromicrobium ginsengisoli</name>
    <dbReference type="NCBI Taxonomy" id="363867"/>
    <lineage>
        <taxon>Bacteria</taxon>
        <taxon>Bacillati</taxon>
        <taxon>Actinomycetota</taxon>
        <taxon>Actinomycetes</taxon>
        <taxon>Propionibacteriales</taxon>
        <taxon>Nocardioidaceae</taxon>
        <taxon>Aeromicrobium</taxon>
    </lineage>
</organism>
<gene>
    <name evidence="4" type="ORF">ESP70_002190</name>
</gene>
<dbReference type="InterPro" id="IPR016032">
    <property type="entry name" value="Sig_transdc_resp-reg_C-effctor"/>
</dbReference>
<name>A0A5M4FHD8_9ACTN</name>
<keyword evidence="1" id="KW-0547">Nucleotide-binding</keyword>
<dbReference type="Gene3D" id="1.10.10.10">
    <property type="entry name" value="Winged helix-like DNA-binding domain superfamily/Winged helix DNA-binding domain"/>
    <property type="match status" value="1"/>
</dbReference>
<dbReference type="SUPFAM" id="SSF46894">
    <property type="entry name" value="C-terminal effector domain of the bipartite response regulators"/>
    <property type="match status" value="1"/>
</dbReference>
<reference evidence="4" key="1">
    <citation type="submission" date="2019-09" db="EMBL/GenBank/DDBJ databases">
        <authorList>
            <person name="Li J."/>
        </authorList>
    </citation>
    <scope>NUCLEOTIDE SEQUENCE [LARGE SCALE GENOMIC DNA]</scope>
    <source>
        <strain evidence="4">JCM 14732</strain>
    </source>
</reference>
<dbReference type="InterPro" id="IPR027417">
    <property type="entry name" value="P-loop_NTPase"/>
</dbReference>
<dbReference type="CDD" id="cd06170">
    <property type="entry name" value="LuxR_C_like"/>
    <property type="match status" value="1"/>
</dbReference>
<evidence type="ECO:0000256" key="2">
    <source>
        <dbReference type="ARBA" id="ARBA00022840"/>
    </source>
</evidence>
<evidence type="ECO:0000256" key="1">
    <source>
        <dbReference type="ARBA" id="ARBA00022741"/>
    </source>
</evidence>
<dbReference type="Pfam" id="PF13191">
    <property type="entry name" value="AAA_16"/>
    <property type="match status" value="1"/>
</dbReference>
<dbReference type="InterPro" id="IPR000792">
    <property type="entry name" value="Tscrpt_reg_LuxR_C"/>
</dbReference>
<evidence type="ECO:0000313" key="5">
    <source>
        <dbReference type="Proteomes" id="UP000380867"/>
    </source>
</evidence>
<protein>
    <submittedName>
        <fullName evidence="4">AAA family ATPase</fullName>
    </submittedName>
</protein>
<dbReference type="SUPFAM" id="SSF52540">
    <property type="entry name" value="P-loop containing nucleoside triphosphate hydrolases"/>
    <property type="match status" value="1"/>
</dbReference>
<dbReference type="GO" id="GO:0005524">
    <property type="term" value="F:ATP binding"/>
    <property type="evidence" value="ECO:0007669"/>
    <property type="project" value="UniProtKB-KW"/>
</dbReference>
<proteinExistence type="predicted"/>
<dbReference type="PRINTS" id="PR00038">
    <property type="entry name" value="HTHLUXR"/>
</dbReference>
<evidence type="ECO:0000313" key="4">
    <source>
        <dbReference type="EMBL" id="KAA1399596.1"/>
    </source>
</evidence>
<dbReference type="PANTHER" id="PTHR16305:SF35">
    <property type="entry name" value="TRANSCRIPTIONAL ACTIVATOR DOMAIN"/>
    <property type="match status" value="1"/>
</dbReference>
<keyword evidence="5" id="KW-1185">Reference proteome</keyword>
<dbReference type="AlphaFoldDB" id="A0A5M4FHD8"/>
<keyword evidence="2" id="KW-0067">ATP-binding</keyword>
<dbReference type="Proteomes" id="UP000380867">
    <property type="component" value="Unassembled WGS sequence"/>
</dbReference>
<dbReference type="Pfam" id="PF00196">
    <property type="entry name" value="GerE"/>
    <property type="match status" value="1"/>
</dbReference>
<evidence type="ECO:0000259" key="3">
    <source>
        <dbReference type="PROSITE" id="PS50043"/>
    </source>
</evidence>
<dbReference type="InterPro" id="IPR041664">
    <property type="entry name" value="AAA_16"/>
</dbReference>
<dbReference type="PROSITE" id="PS50043">
    <property type="entry name" value="HTH_LUXR_2"/>
    <property type="match status" value="1"/>
</dbReference>
<dbReference type="GO" id="GO:0003677">
    <property type="term" value="F:DNA binding"/>
    <property type="evidence" value="ECO:0007669"/>
    <property type="project" value="InterPro"/>
</dbReference>
<dbReference type="GO" id="GO:0006355">
    <property type="term" value="P:regulation of DNA-templated transcription"/>
    <property type="evidence" value="ECO:0007669"/>
    <property type="project" value="InterPro"/>
</dbReference>
<accession>A0A5M4FHD8</accession>
<feature type="domain" description="HTH luxR-type" evidence="3">
    <location>
        <begin position="806"/>
        <end position="871"/>
    </location>
</feature>
<dbReference type="GO" id="GO:0005737">
    <property type="term" value="C:cytoplasm"/>
    <property type="evidence" value="ECO:0007669"/>
    <property type="project" value="TreeGrafter"/>
</dbReference>
<comment type="caution">
    <text evidence="4">The sequence shown here is derived from an EMBL/GenBank/DDBJ whole genome shotgun (WGS) entry which is preliminary data.</text>
</comment>
<dbReference type="GO" id="GO:0004016">
    <property type="term" value="F:adenylate cyclase activity"/>
    <property type="evidence" value="ECO:0007669"/>
    <property type="project" value="TreeGrafter"/>
</dbReference>
<dbReference type="PANTHER" id="PTHR16305">
    <property type="entry name" value="TESTICULAR SOLUBLE ADENYLYL CYCLASE"/>
    <property type="match status" value="1"/>
</dbReference>